<feature type="transmembrane region" description="Helical" evidence="1">
    <location>
        <begin position="227"/>
        <end position="248"/>
    </location>
</feature>
<accession>A0ABX7ICT2</accession>
<proteinExistence type="predicted"/>
<evidence type="ECO:0000313" key="3">
    <source>
        <dbReference type="EMBL" id="QRR03610.1"/>
    </source>
</evidence>
<dbReference type="RefSeq" id="WP_204659762.1">
    <property type="nucleotide sequence ID" value="NZ_CP056775.1"/>
</dbReference>
<keyword evidence="4" id="KW-1185">Reference proteome</keyword>
<dbReference type="Proteomes" id="UP000612680">
    <property type="component" value="Chromosome"/>
</dbReference>
<name>A0ABX7ICT2_9BACT</name>
<dbReference type="InterPro" id="IPR025367">
    <property type="entry name" value="DUF4271"/>
</dbReference>
<feature type="chain" id="PRO_5047545767" evidence="2">
    <location>
        <begin position="24"/>
        <end position="393"/>
    </location>
</feature>
<sequence>MKSVFRSISWAFLSLMLSLGALAQNVSKVSPPARFFPVYDFKNDWLVYNSQYKNYVPFSQEINEAAPYISLHIDLLKNRRYALLLKTESECYLFLEGALQNKIEAGKWQEMSIDSLFRIYKKDELLFTFYGRPGIADKTVLLCNKKARGDVGLAENSRSGFINMKPVSFSPFGNFAAVVLLIVLVLNAWLYNTNTPSFVRLISPIDFFNNDPRDQLSKNHKPLSNTVITFVVALAMLMAFAATFLLVNRFNLFSFSTLFSGKSGTAELLGDFSVLTIVFFLLIYAKYICMVMAGNMLNLDKQVDLIFIKIIQSSYLFYAFCFLMVFFLNFNHVNLTAEMRPYLALPFVLFYFSRFISLYIVTRPSGSLINLYLFSYLCVIEIIPLIIGIKFAL</sequence>
<protein>
    <submittedName>
        <fullName evidence="3">DUF4271 domain-containing protein</fullName>
    </submittedName>
</protein>
<keyword evidence="1" id="KW-1133">Transmembrane helix</keyword>
<evidence type="ECO:0000256" key="1">
    <source>
        <dbReference type="SAM" id="Phobius"/>
    </source>
</evidence>
<keyword evidence="2" id="KW-0732">Signal</keyword>
<dbReference type="Pfam" id="PF14093">
    <property type="entry name" value="DUF4271"/>
    <property type="match status" value="1"/>
</dbReference>
<keyword evidence="1" id="KW-0472">Membrane</keyword>
<feature type="signal peptide" evidence="2">
    <location>
        <begin position="1"/>
        <end position="23"/>
    </location>
</feature>
<feature type="transmembrane region" description="Helical" evidence="1">
    <location>
        <begin position="306"/>
        <end position="330"/>
    </location>
</feature>
<feature type="transmembrane region" description="Helical" evidence="1">
    <location>
        <begin position="373"/>
        <end position="392"/>
    </location>
</feature>
<feature type="transmembrane region" description="Helical" evidence="1">
    <location>
        <begin position="172"/>
        <end position="191"/>
    </location>
</feature>
<feature type="transmembrane region" description="Helical" evidence="1">
    <location>
        <begin position="268"/>
        <end position="285"/>
    </location>
</feature>
<evidence type="ECO:0000256" key="2">
    <source>
        <dbReference type="SAM" id="SignalP"/>
    </source>
</evidence>
<keyword evidence="1" id="KW-0812">Transmembrane</keyword>
<reference evidence="3 4" key="1">
    <citation type="submission" date="2020-06" db="EMBL/GenBank/DDBJ databases">
        <title>Dyadobacter sandarakinus sp. nov., isolated from the soil of the Arctic Yellow River Station.</title>
        <authorList>
            <person name="Zhang Y."/>
            <person name="Peng F."/>
        </authorList>
    </citation>
    <scope>NUCLEOTIDE SEQUENCE [LARGE SCALE GENOMIC DNA]</scope>
    <source>
        <strain evidence="3 4">Q3-56</strain>
    </source>
</reference>
<organism evidence="3 4">
    <name type="scientific">Dyadobacter sandarakinus</name>
    <dbReference type="NCBI Taxonomy" id="2747268"/>
    <lineage>
        <taxon>Bacteria</taxon>
        <taxon>Pseudomonadati</taxon>
        <taxon>Bacteroidota</taxon>
        <taxon>Cytophagia</taxon>
        <taxon>Cytophagales</taxon>
        <taxon>Spirosomataceae</taxon>
        <taxon>Dyadobacter</taxon>
    </lineage>
</organism>
<gene>
    <name evidence="3" type="ORF">HWI92_23185</name>
</gene>
<feature type="transmembrane region" description="Helical" evidence="1">
    <location>
        <begin position="342"/>
        <end position="361"/>
    </location>
</feature>
<dbReference type="EMBL" id="CP056775">
    <property type="protein sequence ID" value="QRR03610.1"/>
    <property type="molecule type" value="Genomic_DNA"/>
</dbReference>
<evidence type="ECO:0000313" key="4">
    <source>
        <dbReference type="Proteomes" id="UP000612680"/>
    </source>
</evidence>